<feature type="region of interest" description="Disordered" evidence="1">
    <location>
        <begin position="108"/>
        <end position="192"/>
    </location>
</feature>
<evidence type="ECO:0000256" key="1">
    <source>
        <dbReference type="SAM" id="MobiDB-lite"/>
    </source>
</evidence>
<comment type="caution">
    <text evidence="2">The sequence shown here is derived from an EMBL/GenBank/DDBJ whole genome shotgun (WGS) entry which is preliminary data.</text>
</comment>
<evidence type="ECO:0000313" key="2">
    <source>
        <dbReference type="EMBL" id="KAF9673046.1"/>
    </source>
</evidence>
<name>A0A835JP84_9ROSI</name>
<organism evidence="2 3">
    <name type="scientific">Salix dunnii</name>
    <dbReference type="NCBI Taxonomy" id="1413687"/>
    <lineage>
        <taxon>Eukaryota</taxon>
        <taxon>Viridiplantae</taxon>
        <taxon>Streptophyta</taxon>
        <taxon>Embryophyta</taxon>
        <taxon>Tracheophyta</taxon>
        <taxon>Spermatophyta</taxon>
        <taxon>Magnoliopsida</taxon>
        <taxon>eudicotyledons</taxon>
        <taxon>Gunneridae</taxon>
        <taxon>Pentapetalae</taxon>
        <taxon>rosids</taxon>
        <taxon>fabids</taxon>
        <taxon>Malpighiales</taxon>
        <taxon>Salicaceae</taxon>
        <taxon>Saliceae</taxon>
        <taxon>Salix</taxon>
    </lineage>
</organism>
<protein>
    <submittedName>
        <fullName evidence="2">Uncharacterized protein</fullName>
    </submittedName>
</protein>
<sequence length="254" mass="28819">MDSDLQSEEINKEEQVPHDSLFHERSSQTGWIHPSVHQLGPFWSTDCGRDMKSRSLCLAFVLLQYGQTLYKPLPSSFCLYVVRLVINYHQTQTETSSLGLKEFSDKEMQNPRMAPSSEIQNARPRKKKAAASRASMIQLEGNDIREVKQREPPSLRPGQKAFKKSSKKEGSPLFQQPERSNSDSLPDSSAPVDDYRHLRHRYLLLEEDSFSVGGALSKVEDEVKTLEDEKFALLDQLVVLEGLIDPSKVQPNGF</sequence>
<dbReference type="EMBL" id="JADGMS010000011">
    <property type="protein sequence ID" value="KAF9673046.1"/>
    <property type="molecule type" value="Genomic_DNA"/>
</dbReference>
<feature type="compositionally biased region" description="Basic and acidic residues" evidence="1">
    <location>
        <begin position="142"/>
        <end position="153"/>
    </location>
</feature>
<keyword evidence="3" id="KW-1185">Reference proteome</keyword>
<dbReference type="OrthoDB" id="1742859at2759"/>
<accession>A0A835JP84</accession>
<dbReference type="AlphaFoldDB" id="A0A835JP84"/>
<proteinExistence type="predicted"/>
<dbReference type="PANTHER" id="PTHR37740:SF1">
    <property type="entry name" value="OS02G0193500 PROTEIN"/>
    <property type="match status" value="1"/>
</dbReference>
<gene>
    <name evidence="2" type="ORF">SADUNF_Sadunf11G0108200</name>
</gene>
<feature type="compositionally biased region" description="Polar residues" evidence="1">
    <location>
        <begin position="173"/>
        <end position="187"/>
    </location>
</feature>
<reference evidence="2 3" key="1">
    <citation type="submission" date="2020-10" db="EMBL/GenBank/DDBJ databases">
        <title>Plant Genome Project.</title>
        <authorList>
            <person name="Zhang R.-G."/>
        </authorList>
    </citation>
    <scope>NUCLEOTIDE SEQUENCE [LARGE SCALE GENOMIC DNA]</scope>
    <source>
        <strain evidence="2">FAFU-HL-1</strain>
        <tissue evidence="2">Leaf</tissue>
    </source>
</reference>
<dbReference type="Proteomes" id="UP000657918">
    <property type="component" value="Chromosome 11"/>
</dbReference>
<dbReference type="PANTHER" id="PTHR37740">
    <property type="entry name" value="OS02G0193500 PROTEIN"/>
    <property type="match status" value="1"/>
</dbReference>
<evidence type="ECO:0000313" key="3">
    <source>
        <dbReference type="Proteomes" id="UP000657918"/>
    </source>
</evidence>